<dbReference type="SMART" id="SM00749">
    <property type="entry name" value="BON"/>
    <property type="match status" value="1"/>
</dbReference>
<dbReference type="AlphaFoldDB" id="A0A4P2PZI3"/>
<evidence type="ECO:0000256" key="2">
    <source>
        <dbReference type="SAM" id="SignalP"/>
    </source>
</evidence>
<dbReference type="RefSeq" id="WP_129347164.1">
    <property type="nucleotide sequence ID" value="NZ_CP012670.1"/>
</dbReference>
<dbReference type="Pfam" id="PF04972">
    <property type="entry name" value="BON"/>
    <property type="match status" value="1"/>
</dbReference>
<dbReference type="EC" id="1.12.98.1" evidence="4"/>
<dbReference type="Proteomes" id="UP000295781">
    <property type="component" value="Chromosome"/>
</dbReference>
<protein>
    <submittedName>
        <fullName evidence="4">Hydrogenase</fullName>
        <ecNumber evidence="4">1.12.98.1</ecNumber>
    </submittedName>
</protein>
<reference evidence="4 5" key="1">
    <citation type="submission" date="2015-09" db="EMBL/GenBank/DDBJ databases">
        <title>Sorangium comparison.</title>
        <authorList>
            <person name="Zaburannyi N."/>
            <person name="Bunk B."/>
            <person name="Overmann J."/>
            <person name="Mueller R."/>
        </authorList>
    </citation>
    <scope>NUCLEOTIDE SEQUENCE [LARGE SCALE GENOMIC DNA]</scope>
    <source>
        <strain evidence="4 5">So ceGT47</strain>
    </source>
</reference>
<evidence type="ECO:0000313" key="4">
    <source>
        <dbReference type="EMBL" id="AUX21913.1"/>
    </source>
</evidence>
<feature type="compositionally biased region" description="Basic and acidic residues" evidence="1">
    <location>
        <begin position="61"/>
        <end position="71"/>
    </location>
</feature>
<gene>
    <name evidence="4" type="ORF">SOCEGT47_024090</name>
</gene>
<organism evidence="4 5">
    <name type="scientific">Sorangium cellulosum</name>
    <name type="common">Polyangium cellulosum</name>
    <dbReference type="NCBI Taxonomy" id="56"/>
    <lineage>
        <taxon>Bacteria</taxon>
        <taxon>Pseudomonadati</taxon>
        <taxon>Myxococcota</taxon>
        <taxon>Polyangia</taxon>
        <taxon>Polyangiales</taxon>
        <taxon>Polyangiaceae</taxon>
        <taxon>Sorangium</taxon>
    </lineage>
</organism>
<name>A0A4P2PZI3_SORCE</name>
<feature type="compositionally biased region" description="Low complexity" evidence="1">
    <location>
        <begin position="51"/>
        <end position="60"/>
    </location>
</feature>
<evidence type="ECO:0000313" key="5">
    <source>
        <dbReference type="Proteomes" id="UP000295781"/>
    </source>
</evidence>
<dbReference type="InterPro" id="IPR051686">
    <property type="entry name" value="Lipoprotein_DolP"/>
</dbReference>
<dbReference type="PANTHER" id="PTHR34606:SF15">
    <property type="entry name" value="BON DOMAIN-CONTAINING PROTEIN"/>
    <property type="match status" value="1"/>
</dbReference>
<keyword evidence="2" id="KW-0732">Signal</keyword>
<evidence type="ECO:0000256" key="1">
    <source>
        <dbReference type="SAM" id="MobiDB-lite"/>
    </source>
</evidence>
<dbReference type="GO" id="GO:0050454">
    <property type="term" value="F:coenzyme F420 hydrogenase activity"/>
    <property type="evidence" value="ECO:0007669"/>
    <property type="project" value="UniProtKB-EC"/>
</dbReference>
<dbReference type="PROSITE" id="PS50914">
    <property type="entry name" value="BON"/>
    <property type="match status" value="1"/>
</dbReference>
<sequence>MNTKLLLMMSLSLAAAAGCDRAEGTPRPGSDDTGAARESPATVPGEIAQRANNPTPAAADNTEKNDRDRDPTALTPGDQGESEADRTITQKIRQAVMDSDALSMNAKNVKIITQGQVVTLRGPVKSDKEKAEIAAIAQKIPGVKQVDNQLEVDVD</sequence>
<dbReference type="EMBL" id="CP012670">
    <property type="protein sequence ID" value="AUX21913.1"/>
    <property type="molecule type" value="Genomic_DNA"/>
</dbReference>
<feature type="signal peptide" evidence="2">
    <location>
        <begin position="1"/>
        <end position="17"/>
    </location>
</feature>
<feature type="domain" description="BON" evidence="3">
    <location>
        <begin position="84"/>
        <end position="154"/>
    </location>
</feature>
<dbReference type="PROSITE" id="PS51257">
    <property type="entry name" value="PROKAR_LIPOPROTEIN"/>
    <property type="match status" value="1"/>
</dbReference>
<dbReference type="OrthoDB" id="5957063at2"/>
<evidence type="ECO:0000259" key="3">
    <source>
        <dbReference type="PROSITE" id="PS50914"/>
    </source>
</evidence>
<dbReference type="InterPro" id="IPR007055">
    <property type="entry name" value="BON_dom"/>
</dbReference>
<feature type="region of interest" description="Disordered" evidence="1">
    <location>
        <begin position="18"/>
        <end position="87"/>
    </location>
</feature>
<accession>A0A4P2PZI3</accession>
<dbReference type="Gene3D" id="3.30.1340.30">
    <property type="match status" value="1"/>
</dbReference>
<keyword evidence="4" id="KW-0560">Oxidoreductase</keyword>
<dbReference type="InterPro" id="IPR014004">
    <property type="entry name" value="Transpt-assoc_nodulatn_dom_bac"/>
</dbReference>
<feature type="chain" id="PRO_5020808260" evidence="2">
    <location>
        <begin position="18"/>
        <end position="155"/>
    </location>
</feature>
<dbReference type="PANTHER" id="PTHR34606">
    <property type="entry name" value="BON DOMAIN-CONTAINING PROTEIN"/>
    <property type="match status" value="1"/>
</dbReference>
<proteinExistence type="predicted"/>